<dbReference type="KEGG" id="ado:A6F68_00097"/>
<dbReference type="GO" id="GO:0005737">
    <property type="term" value="C:cytoplasm"/>
    <property type="evidence" value="ECO:0007669"/>
    <property type="project" value="TreeGrafter"/>
</dbReference>
<name>A0A1B2A8Y4_9SPHN</name>
<dbReference type="Gene3D" id="3.40.50.720">
    <property type="entry name" value="NAD(P)-binding Rossmann-like Domain"/>
    <property type="match status" value="1"/>
</dbReference>
<keyword evidence="2" id="KW-1185">Reference proteome</keyword>
<evidence type="ECO:0000313" key="1">
    <source>
        <dbReference type="EMBL" id="ANY18633.1"/>
    </source>
</evidence>
<sequence>MTGPVIVSCKRIREVVKLDESAITAVEQAFAKLANGNVIMPPVHQILVDDYHGQTCVKSAYVTGDPYFVSKAASTFHDNGRLGLPKTSGLMLVFDAQTGFVDTILLDDGYLTAMRTAAAGAVSAKWLSRPDADSAAIIGAGKQARLQLEALTLVRDIRFARLWSPTYDNARLAADELSKQLGFTVEAAASPQEAVRGAAIIVTTTPARSPVIMDEWVAQGTHITAMGSDAPGKQELDPALIKRAAPYVCDSREQCRTLGEWHAAIRAGVVSESLEAVEIGEIVAGSRPLARAQDAITVCDLTGLGVQDAEIALLARARA</sequence>
<accession>A0A1B2A8Y4</accession>
<organism evidence="1 2">
    <name type="scientific">Tsuneonella dongtanensis</name>
    <dbReference type="NCBI Taxonomy" id="692370"/>
    <lineage>
        <taxon>Bacteria</taxon>
        <taxon>Pseudomonadati</taxon>
        <taxon>Pseudomonadota</taxon>
        <taxon>Alphaproteobacteria</taxon>
        <taxon>Sphingomonadales</taxon>
        <taxon>Erythrobacteraceae</taxon>
        <taxon>Tsuneonella</taxon>
    </lineage>
</organism>
<dbReference type="InterPro" id="IPR003462">
    <property type="entry name" value="ODC_Mu_crystall"/>
</dbReference>
<dbReference type="PIRSF" id="PIRSF001439">
    <property type="entry name" value="CryM"/>
    <property type="match status" value="1"/>
</dbReference>
<dbReference type="GO" id="GO:0016829">
    <property type="term" value="F:lyase activity"/>
    <property type="evidence" value="ECO:0007669"/>
    <property type="project" value="UniProtKB-KW"/>
</dbReference>
<dbReference type="PANTHER" id="PTHR13812:SF19">
    <property type="entry name" value="KETIMINE REDUCTASE MU-CRYSTALLIN"/>
    <property type="match status" value="1"/>
</dbReference>
<dbReference type="STRING" id="692370.A6F68_00097"/>
<dbReference type="OrthoDB" id="9785971at2"/>
<protein>
    <submittedName>
        <fullName evidence="1">L-lysine cyclodeaminase</fullName>
        <ecNumber evidence="1">4.3.1.28</ecNumber>
    </submittedName>
</protein>
<dbReference type="EC" id="4.3.1.28" evidence="1"/>
<dbReference type="PATRIC" id="fig|692370.5.peg.103"/>
<dbReference type="EMBL" id="CP016591">
    <property type="protein sequence ID" value="ANY18633.1"/>
    <property type="molecule type" value="Genomic_DNA"/>
</dbReference>
<reference evidence="1 2" key="1">
    <citation type="submission" date="2016-07" db="EMBL/GenBank/DDBJ databases">
        <title>Complete genome sequence of Altererythrobacter dongtanensis KCTC 22672, a type strain with esterase isolated from tidal flat.</title>
        <authorList>
            <person name="Cheng H."/>
            <person name="Wu Y.-H."/>
            <person name="Zhou P."/>
            <person name="Huo Y.-Y."/>
            <person name="Wang C.-S."/>
            <person name="Xu X.-W."/>
        </authorList>
    </citation>
    <scope>NUCLEOTIDE SEQUENCE [LARGE SCALE GENOMIC DNA]</scope>
    <source>
        <strain evidence="1 2">KCTC 22672</strain>
    </source>
</reference>
<dbReference type="Gene3D" id="3.30.1780.10">
    <property type="entry name" value="ornithine cyclodeaminase, domain 1"/>
    <property type="match status" value="1"/>
</dbReference>
<dbReference type="AlphaFoldDB" id="A0A1B2A8Y4"/>
<keyword evidence="1" id="KW-0456">Lyase</keyword>
<gene>
    <name evidence="1" type="primary">rapL</name>
    <name evidence="1" type="ORF">A6F68_00097</name>
</gene>
<dbReference type="Pfam" id="PF02423">
    <property type="entry name" value="OCD_Mu_crystall"/>
    <property type="match status" value="1"/>
</dbReference>
<dbReference type="PANTHER" id="PTHR13812">
    <property type="entry name" value="KETIMINE REDUCTASE MU-CRYSTALLIN"/>
    <property type="match status" value="1"/>
</dbReference>
<dbReference type="Proteomes" id="UP000092932">
    <property type="component" value="Chromosome"/>
</dbReference>
<dbReference type="RefSeq" id="WP_067674820.1">
    <property type="nucleotide sequence ID" value="NZ_CP016591.1"/>
</dbReference>
<evidence type="ECO:0000313" key="2">
    <source>
        <dbReference type="Proteomes" id="UP000092932"/>
    </source>
</evidence>
<dbReference type="InterPro" id="IPR023401">
    <property type="entry name" value="ODC_N"/>
</dbReference>
<proteinExistence type="predicted"/>
<dbReference type="SUPFAM" id="SSF51735">
    <property type="entry name" value="NAD(P)-binding Rossmann-fold domains"/>
    <property type="match status" value="1"/>
</dbReference>
<dbReference type="InterPro" id="IPR036291">
    <property type="entry name" value="NAD(P)-bd_dom_sf"/>
</dbReference>